<feature type="transmembrane region" description="Helical" evidence="7">
    <location>
        <begin position="259"/>
        <end position="280"/>
    </location>
</feature>
<accession>D7CQG1</accession>
<keyword evidence="10" id="KW-1185">Reference proteome</keyword>
<keyword evidence="5 7" id="KW-1133">Transmembrane helix</keyword>
<comment type="similarity">
    <text evidence="7">Belongs to the binding-protein-dependent transport system permease family.</text>
</comment>
<feature type="transmembrane region" description="Helical" evidence="7">
    <location>
        <begin position="73"/>
        <end position="94"/>
    </location>
</feature>
<evidence type="ECO:0000256" key="4">
    <source>
        <dbReference type="ARBA" id="ARBA00022692"/>
    </source>
</evidence>
<dbReference type="SUPFAM" id="SSF161098">
    <property type="entry name" value="MetI-like"/>
    <property type="match status" value="1"/>
</dbReference>
<evidence type="ECO:0000313" key="9">
    <source>
        <dbReference type="EMBL" id="ADI14945.1"/>
    </source>
</evidence>
<dbReference type="Proteomes" id="UP000000379">
    <property type="component" value="Chromosome"/>
</dbReference>
<keyword evidence="6 7" id="KW-0472">Membrane</keyword>
<organism evidence="9 10">
    <name type="scientific">Truepera radiovictrix (strain DSM 17093 / CIP 108686 / LMG 22925 / RQ-24)</name>
    <dbReference type="NCBI Taxonomy" id="649638"/>
    <lineage>
        <taxon>Bacteria</taxon>
        <taxon>Thermotogati</taxon>
        <taxon>Deinococcota</taxon>
        <taxon>Deinococci</taxon>
        <taxon>Trueperales</taxon>
        <taxon>Trueperaceae</taxon>
        <taxon>Truepera</taxon>
    </lineage>
</organism>
<feature type="domain" description="ABC transmembrane type-1" evidence="8">
    <location>
        <begin position="69"/>
        <end position="280"/>
    </location>
</feature>
<gene>
    <name evidence="9" type="ordered locus">Trad_1829</name>
</gene>
<dbReference type="HOGENOM" id="CLU_016047_0_2_0"/>
<reference evidence="9 10" key="2">
    <citation type="journal article" date="2011" name="Stand. Genomic Sci.">
        <title>Complete genome sequence of Truepera radiovictrix type strain (RQ-24).</title>
        <authorList>
            <person name="Ivanova N."/>
            <person name="Rohde C."/>
            <person name="Munk C."/>
            <person name="Nolan M."/>
            <person name="Lucas S."/>
            <person name="Del Rio T.G."/>
            <person name="Tice H."/>
            <person name="Deshpande S."/>
            <person name="Cheng J.F."/>
            <person name="Tapia R."/>
            <person name="Han C."/>
            <person name="Goodwin L."/>
            <person name="Pitluck S."/>
            <person name="Liolios K."/>
            <person name="Mavromatis K."/>
            <person name="Mikhailova N."/>
            <person name="Pati A."/>
            <person name="Chen A."/>
            <person name="Palaniappan K."/>
            <person name="Land M."/>
            <person name="Hauser L."/>
            <person name="Chang Y.J."/>
            <person name="Jeffries C.D."/>
            <person name="Brambilla E."/>
            <person name="Rohde M."/>
            <person name="Goker M."/>
            <person name="Tindall B.J."/>
            <person name="Woyke T."/>
            <person name="Bristow J."/>
            <person name="Eisen J.A."/>
            <person name="Markowitz V."/>
            <person name="Hugenholtz P."/>
            <person name="Kyrpides N.C."/>
            <person name="Klenk H.P."/>
            <person name="Lapidus A."/>
        </authorList>
    </citation>
    <scope>NUCLEOTIDE SEQUENCE [LARGE SCALE GENOMIC DNA]</scope>
    <source>
        <strain evidence="10">DSM 17093 / CIP 108686 / LMG 22925 / RQ-24</strain>
    </source>
</reference>
<dbReference type="GO" id="GO:0005886">
    <property type="term" value="C:plasma membrane"/>
    <property type="evidence" value="ECO:0007669"/>
    <property type="project" value="UniProtKB-SubCell"/>
</dbReference>
<evidence type="ECO:0000313" key="10">
    <source>
        <dbReference type="Proteomes" id="UP000000379"/>
    </source>
</evidence>
<reference evidence="10" key="1">
    <citation type="submission" date="2010-05" db="EMBL/GenBank/DDBJ databases">
        <title>The complete genome of Truepera radiovictris DSM 17093.</title>
        <authorList>
            <consortium name="US DOE Joint Genome Institute (JGI-PGF)"/>
            <person name="Lucas S."/>
            <person name="Copeland A."/>
            <person name="Lapidus A."/>
            <person name="Glavina del Rio T."/>
            <person name="Dalin E."/>
            <person name="Tice H."/>
            <person name="Bruce D."/>
            <person name="Goodwin L."/>
            <person name="Pitluck S."/>
            <person name="Kyrpides N."/>
            <person name="Mavromatis K."/>
            <person name="Ovchinnikova G."/>
            <person name="Munk A.C."/>
            <person name="Detter J.C."/>
            <person name="Han C."/>
            <person name="Tapia R."/>
            <person name="Land M."/>
            <person name="Hauser L."/>
            <person name="Markowitz V."/>
            <person name="Cheng J.-F."/>
            <person name="Hugenholtz P."/>
            <person name="Woyke T."/>
            <person name="Wu D."/>
            <person name="Tindall B."/>
            <person name="Pomrenke H.G."/>
            <person name="Brambilla E."/>
            <person name="Klenk H.-P."/>
            <person name="Eisen J.A."/>
        </authorList>
    </citation>
    <scope>NUCLEOTIDE SEQUENCE [LARGE SCALE GENOMIC DNA]</scope>
    <source>
        <strain evidence="10">DSM 17093 / CIP 108686 / LMG 22925 / RQ-24</strain>
    </source>
</reference>
<dbReference type="AlphaFoldDB" id="D7CQG1"/>
<sequence length="294" mass="33006">MGMQRYFSRWGWLLASPYLLFTLVFFVVPLGWGVWLSTLSWDLISPSREFLGLQNFAEALRSPRVHAAMLTPFRFMAIFIPVTVAAALVIALVINSVKRFQGALAIAFFLPYLASGVAAALVVRGVLDYFGPFSSFVRTVFRADPDWLGNPTLAVVTISLMMAWKFSGYDALIFLAGLQSIPHELYEAANLDGATPWVNFWQITFPMLYPSLYTVLILSVGAMFSVFTEPFILTNGGPQLATHTWTLEIYYQLFSSLRAGYASSVALLNAVQVFVAVFLVRRLMEWWGGRYGWQ</sequence>
<keyword evidence="3" id="KW-1003">Cell membrane</keyword>
<keyword evidence="4 7" id="KW-0812">Transmembrane</keyword>
<evidence type="ECO:0000256" key="2">
    <source>
        <dbReference type="ARBA" id="ARBA00022448"/>
    </source>
</evidence>
<dbReference type="Pfam" id="PF00528">
    <property type="entry name" value="BPD_transp_1"/>
    <property type="match status" value="1"/>
</dbReference>
<comment type="subcellular location">
    <subcellularLocation>
        <location evidence="1 7">Cell membrane</location>
        <topology evidence="1 7">Multi-pass membrane protein</topology>
    </subcellularLocation>
</comment>
<evidence type="ECO:0000256" key="7">
    <source>
        <dbReference type="RuleBase" id="RU363032"/>
    </source>
</evidence>
<dbReference type="EMBL" id="CP002049">
    <property type="protein sequence ID" value="ADI14945.1"/>
    <property type="molecule type" value="Genomic_DNA"/>
</dbReference>
<evidence type="ECO:0000256" key="1">
    <source>
        <dbReference type="ARBA" id="ARBA00004651"/>
    </source>
</evidence>
<dbReference type="eggNOG" id="COG1175">
    <property type="taxonomic scope" value="Bacteria"/>
</dbReference>
<dbReference type="PANTHER" id="PTHR43227:SF11">
    <property type="entry name" value="BLL4140 PROTEIN"/>
    <property type="match status" value="1"/>
</dbReference>
<name>D7CQG1_TRURR</name>
<evidence type="ECO:0000256" key="6">
    <source>
        <dbReference type="ARBA" id="ARBA00023136"/>
    </source>
</evidence>
<dbReference type="GO" id="GO:0055085">
    <property type="term" value="P:transmembrane transport"/>
    <property type="evidence" value="ECO:0007669"/>
    <property type="project" value="InterPro"/>
</dbReference>
<dbReference type="KEGG" id="tra:Trad_1829"/>
<feature type="transmembrane region" description="Helical" evidence="7">
    <location>
        <begin position="12"/>
        <end position="35"/>
    </location>
</feature>
<proteinExistence type="inferred from homology"/>
<dbReference type="PROSITE" id="PS50928">
    <property type="entry name" value="ABC_TM1"/>
    <property type="match status" value="1"/>
</dbReference>
<dbReference type="STRING" id="649638.Trad_1829"/>
<dbReference type="PANTHER" id="PTHR43227">
    <property type="entry name" value="BLL4140 PROTEIN"/>
    <property type="match status" value="1"/>
</dbReference>
<feature type="transmembrane region" description="Helical" evidence="7">
    <location>
        <begin position="106"/>
        <end position="127"/>
    </location>
</feature>
<evidence type="ECO:0000256" key="5">
    <source>
        <dbReference type="ARBA" id="ARBA00022989"/>
    </source>
</evidence>
<dbReference type="InterPro" id="IPR050809">
    <property type="entry name" value="UgpAE/MalFG_permease"/>
</dbReference>
<keyword evidence="2 7" id="KW-0813">Transport</keyword>
<protein>
    <submittedName>
        <fullName evidence="9">Binding-protein-dependent transport systems inner membrane component</fullName>
    </submittedName>
</protein>
<evidence type="ECO:0000259" key="8">
    <source>
        <dbReference type="PROSITE" id="PS50928"/>
    </source>
</evidence>
<dbReference type="CDD" id="cd06261">
    <property type="entry name" value="TM_PBP2"/>
    <property type="match status" value="1"/>
</dbReference>
<dbReference type="Gene3D" id="1.10.3720.10">
    <property type="entry name" value="MetI-like"/>
    <property type="match status" value="1"/>
</dbReference>
<dbReference type="InterPro" id="IPR035906">
    <property type="entry name" value="MetI-like_sf"/>
</dbReference>
<evidence type="ECO:0000256" key="3">
    <source>
        <dbReference type="ARBA" id="ARBA00022475"/>
    </source>
</evidence>
<dbReference type="InterPro" id="IPR000515">
    <property type="entry name" value="MetI-like"/>
</dbReference>
<feature type="transmembrane region" description="Helical" evidence="7">
    <location>
        <begin position="207"/>
        <end position="227"/>
    </location>
</feature>